<dbReference type="EMBL" id="BMAW01067521">
    <property type="protein sequence ID" value="GFT60142.1"/>
    <property type="molecule type" value="Genomic_DNA"/>
</dbReference>
<comment type="caution">
    <text evidence="2">The sequence shown here is derived from an EMBL/GenBank/DDBJ whole genome shotgun (WGS) entry which is preliminary data.</text>
</comment>
<name>A0A8X6PD12_NEPPI</name>
<feature type="region of interest" description="Disordered" evidence="1">
    <location>
        <begin position="34"/>
        <end position="72"/>
    </location>
</feature>
<organism evidence="2 3">
    <name type="scientific">Nephila pilipes</name>
    <name type="common">Giant wood spider</name>
    <name type="synonym">Nephila maculata</name>
    <dbReference type="NCBI Taxonomy" id="299642"/>
    <lineage>
        <taxon>Eukaryota</taxon>
        <taxon>Metazoa</taxon>
        <taxon>Ecdysozoa</taxon>
        <taxon>Arthropoda</taxon>
        <taxon>Chelicerata</taxon>
        <taxon>Arachnida</taxon>
        <taxon>Araneae</taxon>
        <taxon>Araneomorphae</taxon>
        <taxon>Entelegynae</taxon>
        <taxon>Araneoidea</taxon>
        <taxon>Nephilidae</taxon>
        <taxon>Nephila</taxon>
    </lineage>
</organism>
<evidence type="ECO:0000313" key="3">
    <source>
        <dbReference type="Proteomes" id="UP000887013"/>
    </source>
</evidence>
<proteinExistence type="predicted"/>
<dbReference type="Proteomes" id="UP000887013">
    <property type="component" value="Unassembled WGS sequence"/>
</dbReference>
<keyword evidence="3" id="KW-1185">Reference proteome</keyword>
<protein>
    <submittedName>
        <fullName evidence="2">Uncharacterized protein</fullName>
    </submittedName>
</protein>
<sequence>MVVENRMWLDKGGPYESNDVGIIEGGSLGAARLDGQRGSCDPSIDRELGGGSNGGKERLSNKPHRNRKDQYHAKTDKFCQKWIFPIGKGANVD</sequence>
<reference evidence="2" key="1">
    <citation type="submission" date="2020-08" db="EMBL/GenBank/DDBJ databases">
        <title>Multicomponent nature underlies the extraordinary mechanical properties of spider dragline silk.</title>
        <authorList>
            <person name="Kono N."/>
            <person name="Nakamura H."/>
            <person name="Mori M."/>
            <person name="Yoshida Y."/>
            <person name="Ohtoshi R."/>
            <person name="Malay A.D."/>
            <person name="Moran D.A.P."/>
            <person name="Tomita M."/>
            <person name="Numata K."/>
            <person name="Arakawa K."/>
        </authorList>
    </citation>
    <scope>NUCLEOTIDE SEQUENCE</scope>
</reference>
<gene>
    <name evidence="2" type="ORF">NPIL_207601</name>
</gene>
<dbReference type="AlphaFoldDB" id="A0A8X6PD12"/>
<evidence type="ECO:0000256" key="1">
    <source>
        <dbReference type="SAM" id="MobiDB-lite"/>
    </source>
</evidence>
<evidence type="ECO:0000313" key="2">
    <source>
        <dbReference type="EMBL" id="GFT60142.1"/>
    </source>
</evidence>
<accession>A0A8X6PD12</accession>